<dbReference type="Gene3D" id="3.40.50.300">
    <property type="entry name" value="P-loop containing nucleotide triphosphate hydrolases"/>
    <property type="match status" value="1"/>
</dbReference>
<dbReference type="InterPro" id="IPR027417">
    <property type="entry name" value="P-loop_NTPase"/>
</dbReference>
<dbReference type="AlphaFoldDB" id="A0AAW4QEE1"/>
<name>A0AAW4QEE1_RALPI</name>
<dbReference type="RefSeq" id="WP_112189003.1">
    <property type="nucleotide sequence ID" value="NZ_QGAQ01000053.1"/>
</dbReference>
<comment type="caution">
    <text evidence="2">The sequence shown here is derived from an EMBL/GenBank/DDBJ whole genome shotgun (WGS) entry which is preliminary data.</text>
</comment>
<dbReference type="Pfam" id="PF05621">
    <property type="entry name" value="TniB"/>
    <property type="match status" value="1"/>
</dbReference>
<dbReference type="EMBL" id="QGBI01000054">
    <property type="protein sequence ID" value="MBX3893602.1"/>
    <property type="molecule type" value="Genomic_DNA"/>
</dbReference>
<protein>
    <submittedName>
        <fullName evidence="2">TniB family NTP-binding protein</fullName>
    </submittedName>
</protein>
<dbReference type="InterPro" id="IPR008868">
    <property type="entry name" value="TniB"/>
</dbReference>
<sequence>MLPFLPSDSIFESQAEQNAYREVSELDRIVVAHPALSEAVLGIKRCIKASVASRSPECCMLLGDGGMGKTTIAQLIMNNMPSATIVENDCEIDTVPAFYMSLPSEGKLSSLTEEMLTRLNDVYPSAGTAGSQSKRINTLLKRCKTTIVFIDELHNLSLIRKKDELAGQRVSNWLKDLFNAEGPVICLVGTNDCKTIFDHDTQMSRRYKSKFILAPLLPGTSEEPGNLQRFLHTLSKEIVKRTSIKATPNFTSYNLALRVFAATQGNIDYASTLLKVAARHVLLAGRDVMTVPDLASVWDTGIFSAQSVTVHNPFTMTERALATAFRG</sequence>
<dbReference type="SUPFAM" id="SSF52540">
    <property type="entry name" value="P-loop containing nucleoside triphosphate hydrolases"/>
    <property type="match status" value="1"/>
</dbReference>
<dbReference type="InterPro" id="IPR003593">
    <property type="entry name" value="AAA+_ATPase"/>
</dbReference>
<proteinExistence type="predicted"/>
<organism evidence="2 3">
    <name type="scientific">Ralstonia pickettii</name>
    <name type="common">Burkholderia pickettii</name>
    <dbReference type="NCBI Taxonomy" id="329"/>
    <lineage>
        <taxon>Bacteria</taxon>
        <taxon>Pseudomonadati</taxon>
        <taxon>Pseudomonadota</taxon>
        <taxon>Betaproteobacteria</taxon>
        <taxon>Burkholderiales</taxon>
        <taxon>Burkholderiaceae</taxon>
        <taxon>Ralstonia</taxon>
    </lineage>
</organism>
<evidence type="ECO:0000313" key="2">
    <source>
        <dbReference type="EMBL" id="MBX3893602.1"/>
    </source>
</evidence>
<evidence type="ECO:0000313" key="3">
    <source>
        <dbReference type="Proteomes" id="UP001199322"/>
    </source>
</evidence>
<evidence type="ECO:0000259" key="1">
    <source>
        <dbReference type="SMART" id="SM00382"/>
    </source>
</evidence>
<gene>
    <name evidence="2" type="ORF">DEE74_27480</name>
</gene>
<dbReference type="Proteomes" id="UP001199322">
    <property type="component" value="Unassembled WGS sequence"/>
</dbReference>
<reference evidence="2" key="1">
    <citation type="submission" date="2018-06" db="EMBL/GenBank/DDBJ databases">
        <authorList>
            <person name="O'Rourke A."/>
        </authorList>
    </citation>
    <scope>NUCLEOTIDE SEQUENCE</scope>
    <source>
        <strain evidence="2">132550021-3</strain>
    </source>
</reference>
<dbReference type="SMART" id="SM00382">
    <property type="entry name" value="AAA"/>
    <property type="match status" value="1"/>
</dbReference>
<feature type="domain" description="AAA+ ATPase" evidence="1">
    <location>
        <begin position="55"/>
        <end position="216"/>
    </location>
</feature>
<accession>A0AAW4QEE1</accession>